<evidence type="ECO:0000256" key="1">
    <source>
        <dbReference type="ARBA" id="ARBA00004196"/>
    </source>
</evidence>
<evidence type="ECO:0000256" key="5">
    <source>
        <dbReference type="SAM" id="SignalP"/>
    </source>
</evidence>
<comment type="similarity">
    <text evidence="2">Belongs to the bacterial solute-binding protein 7 family.</text>
</comment>
<dbReference type="Gene3D" id="3.40.190.170">
    <property type="entry name" value="Bacterial extracellular solute-binding protein, family 7"/>
    <property type="match status" value="1"/>
</dbReference>
<evidence type="ECO:0000256" key="2">
    <source>
        <dbReference type="ARBA" id="ARBA00009023"/>
    </source>
</evidence>
<dbReference type="EMBL" id="DSUH01000380">
    <property type="protein sequence ID" value="HGU34467.1"/>
    <property type="molecule type" value="Genomic_DNA"/>
</dbReference>
<dbReference type="PIRSF" id="PIRSF006470">
    <property type="entry name" value="DctB"/>
    <property type="match status" value="1"/>
</dbReference>
<keyword evidence="3" id="KW-0813">Transport</keyword>
<accession>A0A7C4RUQ7</accession>
<gene>
    <name evidence="6" type="ORF">ENS29_16710</name>
</gene>
<dbReference type="CDD" id="cd13676">
    <property type="entry name" value="PBP2_TRAP_DctP2_like"/>
    <property type="match status" value="1"/>
</dbReference>
<name>A0A7C4RUQ7_9BACT</name>
<evidence type="ECO:0000313" key="6">
    <source>
        <dbReference type="EMBL" id="HGU34467.1"/>
    </source>
</evidence>
<feature type="chain" id="PRO_5027694791" evidence="5">
    <location>
        <begin position="26"/>
        <end position="364"/>
    </location>
</feature>
<protein>
    <submittedName>
        <fullName evidence="6">DctP family TRAP transporter solute-binding subunit</fullName>
    </submittedName>
</protein>
<comment type="subcellular location">
    <subcellularLocation>
        <location evidence="1">Cell envelope</location>
    </subcellularLocation>
</comment>
<proteinExistence type="inferred from homology"/>
<dbReference type="PANTHER" id="PTHR33376">
    <property type="match status" value="1"/>
</dbReference>
<comment type="caution">
    <text evidence="6">The sequence shown here is derived from an EMBL/GenBank/DDBJ whole genome shotgun (WGS) entry which is preliminary data.</text>
</comment>
<feature type="signal peptide" evidence="5">
    <location>
        <begin position="1"/>
        <end position="25"/>
    </location>
</feature>
<reference evidence="6" key="1">
    <citation type="journal article" date="2020" name="mSystems">
        <title>Genome- and Community-Level Interaction Insights into Carbon Utilization and Element Cycling Functions of Hydrothermarchaeota in Hydrothermal Sediment.</title>
        <authorList>
            <person name="Zhou Z."/>
            <person name="Liu Y."/>
            <person name="Xu W."/>
            <person name="Pan J."/>
            <person name="Luo Z.H."/>
            <person name="Li M."/>
        </authorList>
    </citation>
    <scope>NUCLEOTIDE SEQUENCE [LARGE SCALE GENOMIC DNA]</scope>
    <source>
        <strain evidence="6">SpSt-477</strain>
    </source>
</reference>
<sequence>MKTKKRLSWLLVCLFLLMPFSTAMAKTVIKLANAGPDNPDNRTVKAVALFKYRVEKGTAGEVEVQAYHASKLGDEREALEGIRMGTIQMGTLSGGPVPGFYPEVMIYDIPYLFSSAPAAWEFFESETGKEFADGFLKKTGVRILATTENGYRHFTNNTRIIKGPEDMKGLKIRTMQNPAHIAMVKALGGDPTPIAFGELYMALQQKVVDGMECPIVLINDMKFYEVQKYLVLDGHLYNPLFIFINDKFFKEKLTPAQQKVVQDAAIELAAVHNGFSQEANIKGVAELKAKGMDIYQPTAGELNQFRSVAQPAGLQFITEKIGQQWVDKALKGAAAAEAKVGGKADDIVQKLIQEANEKYKAIQK</sequence>
<organism evidence="6">
    <name type="scientific">Desulfatirhabdium butyrativorans</name>
    <dbReference type="NCBI Taxonomy" id="340467"/>
    <lineage>
        <taxon>Bacteria</taxon>
        <taxon>Pseudomonadati</taxon>
        <taxon>Thermodesulfobacteriota</taxon>
        <taxon>Desulfobacteria</taxon>
        <taxon>Desulfobacterales</taxon>
        <taxon>Desulfatirhabdiaceae</taxon>
        <taxon>Desulfatirhabdium</taxon>
    </lineage>
</organism>
<dbReference type="AlphaFoldDB" id="A0A7C4RUQ7"/>
<dbReference type="NCBIfam" id="TIGR00787">
    <property type="entry name" value="dctP"/>
    <property type="match status" value="1"/>
</dbReference>
<dbReference type="InterPro" id="IPR018389">
    <property type="entry name" value="DctP_fam"/>
</dbReference>
<dbReference type="NCBIfam" id="NF037995">
    <property type="entry name" value="TRAP_S1"/>
    <property type="match status" value="1"/>
</dbReference>
<dbReference type="InterPro" id="IPR038404">
    <property type="entry name" value="TRAP_DctP_sf"/>
</dbReference>
<keyword evidence="4 5" id="KW-0732">Signal</keyword>
<dbReference type="Pfam" id="PF03480">
    <property type="entry name" value="DctP"/>
    <property type="match status" value="1"/>
</dbReference>
<evidence type="ECO:0000256" key="3">
    <source>
        <dbReference type="ARBA" id="ARBA00022448"/>
    </source>
</evidence>
<evidence type="ECO:0000256" key="4">
    <source>
        <dbReference type="ARBA" id="ARBA00022729"/>
    </source>
</evidence>
<dbReference type="PANTHER" id="PTHR33376:SF4">
    <property type="entry name" value="SIALIC ACID-BINDING PERIPLASMIC PROTEIN SIAP"/>
    <property type="match status" value="1"/>
</dbReference>
<dbReference type="GO" id="GO:0055085">
    <property type="term" value="P:transmembrane transport"/>
    <property type="evidence" value="ECO:0007669"/>
    <property type="project" value="InterPro"/>
</dbReference>
<dbReference type="InterPro" id="IPR004682">
    <property type="entry name" value="TRAP_DctP"/>
</dbReference>
<dbReference type="GO" id="GO:0030288">
    <property type="term" value="C:outer membrane-bounded periplasmic space"/>
    <property type="evidence" value="ECO:0007669"/>
    <property type="project" value="InterPro"/>
</dbReference>